<proteinExistence type="predicted"/>
<dbReference type="AlphaFoldDB" id="A0A6A5KAH7"/>
<reference evidence="1" key="1">
    <citation type="submission" date="2020-01" db="EMBL/GenBank/DDBJ databases">
        <authorList>
            <consortium name="DOE Joint Genome Institute"/>
            <person name="Haridas S."/>
            <person name="Albert R."/>
            <person name="Binder M."/>
            <person name="Bloem J."/>
            <person name="Labutti K."/>
            <person name="Salamov A."/>
            <person name="Andreopoulos B."/>
            <person name="Baker S.E."/>
            <person name="Barry K."/>
            <person name="Bills G."/>
            <person name="Bluhm B.H."/>
            <person name="Cannon C."/>
            <person name="Castanera R."/>
            <person name="Culley D.E."/>
            <person name="Daum C."/>
            <person name="Ezra D."/>
            <person name="Gonzalez J.B."/>
            <person name="Henrissat B."/>
            <person name="Kuo A."/>
            <person name="Liang C."/>
            <person name="Lipzen A."/>
            <person name="Lutzoni F."/>
            <person name="Magnuson J."/>
            <person name="Mondo S."/>
            <person name="Nolan M."/>
            <person name="Ohm R."/>
            <person name="Pangilinan J."/>
            <person name="Park H.-J."/>
            <person name="Ramirez L."/>
            <person name="Alfaro M."/>
            <person name="Sun H."/>
            <person name="Tritt A."/>
            <person name="Yoshinaga Y."/>
            <person name="Zwiers L.-H."/>
            <person name="Turgeon B.G."/>
            <person name="Goodwin S.B."/>
            <person name="Spatafora J.W."/>
            <person name="Crous P.W."/>
            <person name="Grigoriev I.V."/>
        </authorList>
    </citation>
    <scope>NUCLEOTIDE SEQUENCE</scope>
    <source>
        <strain evidence="1">P77</strain>
    </source>
</reference>
<dbReference type="InterPro" id="IPR052058">
    <property type="entry name" value="Alcohol_O-acetyltransferase"/>
</dbReference>
<evidence type="ECO:0008006" key="3">
    <source>
        <dbReference type="Google" id="ProtNLM"/>
    </source>
</evidence>
<evidence type="ECO:0000313" key="1">
    <source>
        <dbReference type="EMBL" id="KAF1833290.1"/>
    </source>
</evidence>
<dbReference type="InterPro" id="IPR023213">
    <property type="entry name" value="CAT-like_dom_sf"/>
</dbReference>
<organism evidence="1 2">
    <name type="scientific">Decorospora gaudefroyi</name>
    <dbReference type="NCBI Taxonomy" id="184978"/>
    <lineage>
        <taxon>Eukaryota</taxon>
        <taxon>Fungi</taxon>
        <taxon>Dikarya</taxon>
        <taxon>Ascomycota</taxon>
        <taxon>Pezizomycotina</taxon>
        <taxon>Dothideomycetes</taxon>
        <taxon>Pleosporomycetidae</taxon>
        <taxon>Pleosporales</taxon>
        <taxon>Pleosporineae</taxon>
        <taxon>Pleosporaceae</taxon>
        <taxon>Decorospora</taxon>
    </lineage>
</organism>
<dbReference type="Gene3D" id="3.30.559.10">
    <property type="entry name" value="Chloramphenicol acetyltransferase-like domain"/>
    <property type="match status" value="1"/>
</dbReference>
<keyword evidence="2" id="KW-1185">Reference proteome</keyword>
<gene>
    <name evidence="1" type="ORF">BDW02DRAFT_570174</name>
</gene>
<evidence type="ECO:0000313" key="2">
    <source>
        <dbReference type="Proteomes" id="UP000800040"/>
    </source>
</evidence>
<sequence length="579" mass="64361">MAGQKEQGHWLDKYATNHAAWKIETDAQSGEQRFRRPLGLVETSFDIDGACYGGRADVTALFTLAIRHTLSKGQLRQRIATAWTSLCLQHPLLMSRIIEDQSTSHPHFAINIPQSTETATQNVEKSIVFMEDSYPTVDGNELYHHAYNVARIIEPKERLSRLHVLPLTPLSNGTLQLCFLIVIAHQISDGLSAYNWFSHFTHILNLPASQIETDIHRCRMAEEMRKKLPAAQEDLYPPIAGNKARQRWFWVLIRVLRHVKATLPPTFENPLRREKRLEEALPLEPKFDKVFDYRLESRPPMSCGHISASLSPPASSRFLSLCRSANVSIGAGCFALAGLAMMSMHESRYPHIPDAQRRAFTAAFPLNPRAFFANPPAADSCMLAFSEGIVMPFLPSRLPVEGRFKLVAKHANRELRVYQKRLKRKTAKEGVVAGLDKHAPGRLLATGYVAQMELVEAKLPPGRRTASYGNPQGELPRSASAFGATCAVSSIGPLAAFLKRGMYDISELGEGRDFAADFWDTKIGVRARDNEFLVGSSTSSEGIVGFGVSYDLNAISEEAAELWKGTIEGLLEESVVAKL</sequence>
<name>A0A6A5KAH7_9PLEO</name>
<protein>
    <recommendedName>
        <fullName evidence="3">CoA-dependent acyltransferase</fullName>
    </recommendedName>
</protein>
<dbReference type="PANTHER" id="PTHR28037:SF1">
    <property type="entry name" value="ALCOHOL O-ACETYLTRANSFERASE 1-RELATED"/>
    <property type="match status" value="1"/>
</dbReference>
<dbReference type="PANTHER" id="PTHR28037">
    <property type="entry name" value="ALCOHOL O-ACETYLTRANSFERASE 1-RELATED"/>
    <property type="match status" value="1"/>
</dbReference>
<accession>A0A6A5KAH7</accession>
<dbReference type="OrthoDB" id="3355480at2759"/>
<dbReference type="Proteomes" id="UP000800040">
    <property type="component" value="Unassembled WGS sequence"/>
</dbReference>
<dbReference type="EMBL" id="ML975321">
    <property type="protein sequence ID" value="KAF1833290.1"/>
    <property type="molecule type" value="Genomic_DNA"/>
</dbReference>